<dbReference type="Proteomes" id="UP000308600">
    <property type="component" value="Unassembled WGS sequence"/>
</dbReference>
<evidence type="ECO:0000313" key="1">
    <source>
        <dbReference type="EMBL" id="TFK67599.1"/>
    </source>
</evidence>
<keyword evidence="2" id="KW-1185">Reference proteome</keyword>
<name>A0ACD3APK1_9AGAR</name>
<organism evidence="1 2">
    <name type="scientific">Pluteus cervinus</name>
    <dbReference type="NCBI Taxonomy" id="181527"/>
    <lineage>
        <taxon>Eukaryota</taxon>
        <taxon>Fungi</taxon>
        <taxon>Dikarya</taxon>
        <taxon>Basidiomycota</taxon>
        <taxon>Agaricomycotina</taxon>
        <taxon>Agaricomycetes</taxon>
        <taxon>Agaricomycetidae</taxon>
        <taxon>Agaricales</taxon>
        <taxon>Pluteineae</taxon>
        <taxon>Pluteaceae</taxon>
        <taxon>Pluteus</taxon>
    </lineage>
</organism>
<accession>A0ACD3APK1</accession>
<evidence type="ECO:0000313" key="2">
    <source>
        <dbReference type="Proteomes" id="UP000308600"/>
    </source>
</evidence>
<protein>
    <submittedName>
        <fullName evidence="1">Uncharacterized protein</fullName>
    </submittedName>
</protein>
<gene>
    <name evidence="1" type="ORF">BDN72DRAFT_960915</name>
</gene>
<reference evidence="1 2" key="1">
    <citation type="journal article" date="2019" name="Nat. Ecol. Evol.">
        <title>Megaphylogeny resolves global patterns of mushroom evolution.</title>
        <authorList>
            <person name="Varga T."/>
            <person name="Krizsan K."/>
            <person name="Foldi C."/>
            <person name="Dima B."/>
            <person name="Sanchez-Garcia M."/>
            <person name="Sanchez-Ramirez S."/>
            <person name="Szollosi G.J."/>
            <person name="Szarkandi J.G."/>
            <person name="Papp V."/>
            <person name="Albert L."/>
            <person name="Andreopoulos W."/>
            <person name="Angelini C."/>
            <person name="Antonin V."/>
            <person name="Barry K.W."/>
            <person name="Bougher N.L."/>
            <person name="Buchanan P."/>
            <person name="Buyck B."/>
            <person name="Bense V."/>
            <person name="Catcheside P."/>
            <person name="Chovatia M."/>
            <person name="Cooper J."/>
            <person name="Damon W."/>
            <person name="Desjardin D."/>
            <person name="Finy P."/>
            <person name="Geml J."/>
            <person name="Haridas S."/>
            <person name="Hughes K."/>
            <person name="Justo A."/>
            <person name="Karasinski D."/>
            <person name="Kautmanova I."/>
            <person name="Kiss B."/>
            <person name="Kocsube S."/>
            <person name="Kotiranta H."/>
            <person name="LaButti K.M."/>
            <person name="Lechner B.E."/>
            <person name="Liimatainen K."/>
            <person name="Lipzen A."/>
            <person name="Lukacs Z."/>
            <person name="Mihaltcheva S."/>
            <person name="Morgado L.N."/>
            <person name="Niskanen T."/>
            <person name="Noordeloos M.E."/>
            <person name="Ohm R.A."/>
            <person name="Ortiz-Santana B."/>
            <person name="Ovrebo C."/>
            <person name="Racz N."/>
            <person name="Riley R."/>
            <person name="Savchenko A."/>
            <person name="Shiryaev A."/>
            <person name="Soop K."/>
            <person name="Spirin V."/>
            <person name="Szebenyi C."/>
            <person name="Tomsovsky M."/>
            <person name="Tulloss R.E."/>
            <person name="Uehling J."/>
            <person name="Grigoriev I.V."/>
            <person name="Vagvolgyi C."/>
            <person name="Papp T."/>
            <person name="Martin F.M."/>
            <person name="Miettinen O."/>
            <person name="Hibbett D.S."/>
            <person name="Nagy L.G."/>
        </authorList>
    </citation>
    <scope>NUCLEOTIDE SEQUENCE [LARGE SCALE GENOMIC DNA]</scope>
    <source>
        <strain evidence="1 2">NL-1719</strain>
    </source>
</reference>
<proteinExistence type="predicted"/>
<sequence length="2440" mass="273295">MSEGFQITIPDLTDDDCFSAPNPFSRSGGHGFGGFGGFGGGSGSGQESPTFTSPVQYDRSDKAYFSNHTRGDSVASEDSSHSVSYRPPTKQTTFGHSSQSSIANTNFTKKPSFASIRNVFKSGKNNDAPPVPHLEHSPYPVLRNPFNRSTSSLTQSHASSPTARGTPTNTMSPPYPRPPTPGSTPRGLPTRSKSHGYSKSHHSQSGSLYHVSDGGSDHGHGYPFSSSPPPVPRVPNAFGNLRHLNDTPPMSDMEEDKVVIDPKTPSDYALHAIFIRFATEAEGKIEAFLRQLDPESLLSDYLALGVDPKFDDILLSLGKIAQKHSKPVIDSVMRWRKSQTEPVSLEIIRLHSTQPVAPNRSTRPIDISTMLTERKSLASSYIMCRALIAVLQSISKDALGEVMGYTLEENTFEQFKKPDLKLLSQSTNHRLNAELFAKLVGQLATIRFVSVTDRFLNELGPVALDQVPKDSEGRYENLVKGLKHIQIKVWPSEAFEEGAEFLEALSKSYTRAHGFRLKTAFAEALVHLLHPISKTAQAETNMPQWGAAIEVIFPKAREMMSKPRYWQSAFPLAVISLCAAPQAYFLEHWYGFFAGLISKLKDKPFRIPVMNGIMRLIWTYLYRCQESASSTTTKLDNIVKYFFPPNRLTIFPPDDHLEPFIYITHFILSRHFDYGKDLCLDLMQASASPSSQQPSSVLAPERIAIAVQAILLSLSVMEREVSGPVWPSCSDFSSVPVWEDYPSSSDFLPQSILSKPSYTEFVDRCGSVLSAIAVHCGNSVGHMSILDDQWSYSRLTPAYEETHTFIVRRHPDGTTVAYPSALGSQIGLLQTCFRAWPRCLHSSIALNDSVDLLLQGVVHVEPLLGEVAALALKRFMADPTHANAVLARFYAFLFNPVRIAQEPPGVRLYVELVPLLSLWVSIVDSWLNSLLSKPPATILEDKATMARCYEIESAAMFLLSHDVKSIHQSGIRAMRTLGQVSQHLSVFETTPSADVKGPLYLVERLHGNGKDRSYLYGYDELLDQADIVRLEQWRLSKKSDIPLRIADSTQEKDRKLWRFVFPALMQWCMDYPGGSLSCFRETMVAAATRYHPTISQLAGLSSRPFATTGRGQANVERDGPRLVRENRPLIDQWHIWVKVLSSTATLSETSRPALTQLGREHSRAPSDANFERERLSTTRGLFRYLTPFLDSEYTIFRDAAVLCISSFPCTAYTQLLEDLSLLAGRQFYDDPRSKTPALFVEQNVGLLASRQNLDELRSKFGASPLIDRTRRQERLHSAVARIYYLTAHFLQQQRGHGRQAALASVLKFVRNTQAFLCAPNMRENHTLQQLRRYFCGTVERLFDRLATLEDSDRFIPSNMHLTLYRLCEEWCQLGPQPEKVQQRMHAMRQAAGGHQGEESFERFQYETNLLSNAAVGALASLCQKALFPPDQASSSPTERHPPEYLKALASLTVLERFSAILASEDLLIQARGKKGLKSLLLYQSDPQRVVDHQLIEDALRRTVVVEQDLANSSSSKFFEVITDIVCTAGSHPFTFSQIVCLGLSNLHHPIMSVRRHAFNILEAIHLQTTGLLAMSHFEATVGSLASGTYVHAYRVIADGLAGEHPSQAAQILAQIATWLPGLPPSNIILLLLQSLEYWIPHLDLMTEDKATFSGEGLISLYHLMSLTSRYGHTHTEQIFVIWSRLVDPPHQSNSHATVRFLLEQSHKVGSTTFISCAANVVACLCQTGIGRQVFEELCSVIEPARMLPFIEHRLTKPDVEDMELWDGLDALFADQPRLQLGSAQFAWLFLADVALQRYWELKAQLPVLLHALLTHLDHRVPYVRHRAQRMLFQLLRAWTPGYDELPDRSAYPTRFVFKEAINTFEEEAEKMYWKDDEPSAELEPKMKWFCTRIIYLLEPLSPSLTDRWGSLALSWGTACSIRATAFRSLQIFRALMPRVKQSDLALLLGRLSNTIAATDENIQYFTAEIILTINAVAIQQEIDQTLLPQMFWCACACLSTTVESEFLKITTLLTSLLDRMRLDDLETVELLVSHRPLDWRGSTSLQPALLKGLRSSITSDATLKLLYRLAKIKDDSLIDASVGRVRDLYTLSLPWCLRAMAPETLEDHLKGFAQDIGALAALEGRQSITRIMNSFARGAFRTRDDFLRQSVSSLREHYGAEHWTEIVTLLLSLVLNNDRSLQIHALQILKVLFQQRETRNPVERLGSELLMPLLRLLETDLAQNALDVLEEPMTMSGGPAAKHVLRMSMHLPGNGPDADLVTVVFGVPKESGWCVAQAEVLQRTCRANVMAVFDTCSIATRPSRIDFEPEIEALASLRSQMVEEEEDLGGLVKDLHDLSSFFQEDGASHTRTPQMGPDRRIEARVAAILAKSTAPDTIIPQTPFLDVFRIGHTPHTHAHHSHHINSDDSDDYSDPESEADAFIFDSPAIYRPSPNGSRYH</sequence>
<dbReference type="EMBL" id="ML208372">
    <property type="protein sequence ID" value="TFK67599.1"/>
    <property type="molecule type" value="Genomic_DNA"/>
</dbReference>